<dbReference type="CDD" id="cd11645">
    <property type="entry name" value="Precorrin_2_C20_MT"/>
    <property type="match status" value="1"/>
</dbReference>
<dbReference type="PANTHER" id="PTHR43467">
    <property type="entry name" value="COBALT-PRECORRIN-2 C(20)-METHYLTRANSFERASE"/>
    <property type="match status" value="1"/>
</dbReference>
<evidence type="ECO:0000256" key="2">
    <source>
        <dbReference type="ARBA" id="ARBA00005879"/>
    </source>
</evidence>
<comment type="similarity">
    <text evidence="2 7">Belongs to the precorrin methyltransferase family.</text>
</comment>
<reference evidence="9 10" key="1">
    <citation type="submission" date="2020-04" db="EMBL/GenBank/DDBJ databases">
        <title>Azohydromonas sp. isolated from soil.</title>
        <authorList>
            <person name="Dahal R.H."/>
        </authorList>
    </citation>
    <scope>NUCLEOTIDE SEQUENCE [LARGE SCALE GENOMIC DNA]</scope>
    <source>
        <strain evidence="9 10">G-1-1-14</strain>
    </source>
</reference>
<dbReference type="InterPro" id="IPR006364">
    <property type="entry name" value="CobI/CbiL/CobIJ_dom"/>
</dbReference>
<dbReference type="Proteomes" id="UP000574067">
    <property type="component" value="Unassembled WGS sequence"/>
</dbReference>
<proteinExistence type="inferred from homology"/>
<keyword evidence="10" id="KW-1185">Reference proteome</keyword>
<keyword evidence="4 9" id="KW-0489">Methyltransferase</keyword>
<dbReference type="Pfam" id="PF00590">
    <property type="entry name" value="TP_methylase"/>
    <property type="match status" value="1"/>
</dbReference>
<evidence type="ECO:0000313" key="9">
    <source>
        <dbReference type="EMBL" id="NML16006.1"/>
    </source>
</evidence>
<dbReference type="UniPathway" id="UPA00148"/>
<dbReference type="InterPro" id="IPR014777">
    <property type="entry name" value="4pyrrole_Mease_sub1"/>
</dbReference>
<name>A0A848FAV6_9BURK</name>
<feature type="domain" description="Tetrapyrrole methylase" evidence="8">
    <location>
        <begin position="12"/>
        <end position="224"/>
    </location>
</feature>
<comment type="catalytic activity">
    <reaction evidence="7">
        <text>precorrin-2 + S-adenosyl-L-methionine = precorrin-3A + S-adenosyl-L-homocysteine + H(+)</text>
        <dbReference type="Rhea" id="RHEA:16841"/>
        <dbReference type="ChEBI" id="CHEBI:15378"/>
        <dbReference type="ChEBI" id="CHEBI:57856"/>
        <dbReference type="ChEBI" id="CHEBI:58561"/>
        <dbReference type="ChEBI" id="CHEBI:58827"/>
        <dbReference type="ChEBI" id="CHEBI:59789"/>
        <dbReference type="EC" id="2.1.1.130"/>
    </reaction>
</comment>
<dbReference type="SUPFAM" id="SSF53790">
    <property type="entry name" value="Tetrapyrrole methylase"/>
    <property type="match status" value="1"/>
</dbReference>
<dbReference type="NCBIfam" id="TIGR01467">
    <property type="entry name" value="cobI_cbiL"/>
    <property type="match status" value="1"/>
</dbReference>
<dbReference type="AlphaFoldDB" id="A0A848FAV6"/>
<comment type="function">
    <text evidence="7">Methylates precorrin-2 at the C-20 position to produce precorrin-3A.</text>
</comment>
<protein>
    <recommendedName>
        <fullName evidence="7">Precorrin-2 C(20)-methyltransferase</fullName>
        <ecNumber evidence="7">2.1.1.130</ecNumber>
    </recommendedName>
</protein>
<dbReference type="Gene3D" id="3.40.1010.10">
    <property type="entry name" value="Cobalt-precorrin-4 Transmethylase, Domain 1"/>
    <property type="match status" value="1"/>
</dbReference>
<dbReference type="GO" id="GO:0030788">
    <property type="term" value="F:precorrin-2 C20-methyltransferase activity"/>
    <property type="evidence" value="ECO:0007669"/>
    <property type="project" value="UniProtKB-EC"/>
</dbReference>
<dbReference type="InterPro" id="IPR012382">
    <property type="entry name" value="CobI/CbiL"/>
</dbReference>
<accession>A0A848FAV6</accession>
<evidence type="ECO:0000256" key="1">
    <source>
        <dbReference type="ARBA" id="ARBA00004953"/>
    </source>
</evidence>
<comment type="caution">
    <text evidence="9">The sequence shown here is derived from an EMBL/GenBank/DDBJ whole genome shotgun (WGS) entry which is preliminary data.</text>
</comment>
<dbReference type="EMBL" id="JABBFW010000008">
    <property type="protein sequence ID" value="NML16006.1"/>
    <property type="molecule type" value="Genomic_DNA"/>
</dbReference>
<sequence>MNDKTKTFPMGRLIGVSLGPGDPGLITRASWAQLQRRDALWTYPQRSTKTPSYAFDIVQRAGLEPPEGHQALLFPMTHDEEKLLRSWQRAADTVLPVLRAGRDVLFLVEGDASTYATFGHLARTLRALEPAVEVETIAGVNAFVAAAATLGRPLSEQDDTIAVVPAAYGVAAVDRLLKDFDTLVLLKVKPLMEDLLDWLERRGLLAGTAFIERCGAPDERVLRGEQILSLCGQKVSYLSLMLVHNPHRIRGERVRGCLKKNSPAPEAQPAEIEE</sequence>
<gene>
    <name evidence="9" type="primary">cobI</name>
    <name evidence="9" type="ORF">HHL10_13580</name>
</gene>
<dbReference type="InterPro" id="IPR035996">
    <property type="entry name" value="4pyrrol_Methylase_sf"/>
</dbReference>
<keyword evidence="6" id="KW-0949">S-adenosyl-L-methionine</keyword>
<dbReference type="GO" id="GO:0032259">
    <property type="term" value="P:methylation"/>
    <property type="evidence" value="ECO:0007669"/>
    <property type="project" value="UniProtKB-KW"/>
</dbReference>
<dbReference type="InterPro" id="IPR000878">
    <property type="entry name" value="4pyrrol_Mease"/>
</dbReference>
<evidence type="ECO:0000256" key="3">
    <source>
        <dbReference type="ARBA" id="ARBA00022573"/>
    </source>
</evidence>
<evidence type="ECO:0000259" key="8">
    <source>
        <dbReference type="Pfam" id="PF00590"/>
    </source>
</evidence>
<evidence type="ECO:0000256" key="5">
    <source>
        <dbReference type="ARBA" id="ARBA00022679"/>
    </source>
</evidence>
<evidence type="ECO:0000256" key="6">
    <source>
        <dbReference type="ARBA" id="ARBA00022691"/>
    </source>
</evidence>
<dbReference type="InterPro" id="IPR014776">
    <property type="entry name" value="4pyrrole_Mease_sub2"/>
</dbReference>
<organism evidence="9 10">
    <name type="scientific">Azohydromonas caseinilytica</name>
    <dbReference type="NCBI Taxonomy" id="2728836"/>
    <lineage>
        <taxon>Bacteria</taxon>
        <taxon>Pseudomonadati</taxon>
        <taxon>Pseudomonadota</taxon>
        <taxon>Betaproteobacteria</taxon>
        <taxon>Burkholderiales</taxon>
        <taxon>Sphaerotilaceae</taxon>
        <taxon>Azohydromonas</taxon>
    </lineage>
</organism>
<comment type="pathway">
    <text evidence="1">Cofactor biosynthesis; adenosylcobalamin biosynthesis.</text>
</comment>
<keyword evidence="3" id="KW-0169">Cobalamin biosynthesis</keyword>
<dbReference type="GO" id="GO:0009236">
    <property type="term" value="P:cobalamin biosynthetic process"/>
    <property type="evidence" value="ECO:0007669"/>
    <property type="project" value="UniProtKB-UniRule"/>
</dbReference>
<evidence type="ECO:0000313" key="10">
    <source>
        <dbReference type="Proteomes" id="UP000574067"/>
    </source>
</evidence>
<dbReference type="PANTHER" id="PTHR43467:SF2">
    <property type="entry name" value="COBALT-PRECORRIN-2 C(20)-METHYLTRANSFERASE"/>
    <property type="match status" value="1"/>
</dbReference>
<evidence type="ECO:0000256" key="4">
    <source>
        <dbReference type="ARBA" id="ARBA00022603"/>
    </source>
</evidence>
<dbReference type="EC" id="2.1.1.130" evidence="7"/>
<dbReference type="PIRSF" id="PIRSF036427">
    <property type="entry name" value="Precrrn-2_mtase"/>
    <property type="match status" value="1"/>
</dbReference>
<keyword evidence="5 9" id="KW-0808">Transferase</keyword>
<evidence type="ECO:0000256" key="7">
    <source>
        <dbReference type="PIRNR" id="PIRNR036427"/>
    </source>
</evidence>
<comment type="subunit">
    <text evidence="7">Homodimer.</text>
</comment>
<dbReference type="RefSeq" id="WP_169160909.1">
    <property type="nucleotide sequence ID" value="NZ_JABBFW010000008.1"/>
</dbReference>
<dbReference type="Gene3D" id="3.30.950.10">
    <property type="entry name" value="Methyltransferase, Cobalt-precorrin-4 Transmethylase, Domain 2"/>
    <property type="match status" value="1"/>
</dbReference>